<dbReference type="SUPFAM" id="SSF55729">
    <property type="entry name" value="Acyl-CoA N-acyltransferases (Nat)"/>
    <property type="match status" value="1"/>
</dbReference>
<dbReference type="Proteomes" id="UP000737113">
    <property type="component" value="Unassembled WGS sequence"/>
</dbReference>
<dbReference type="InterPro" id="IPR016181">
    <property type="entry name" value="Acyl_CoA_acyltransferase"/>
</dbReference>
<dbReference type="PROSITE" id="PS51186">
    <property type="entry name" value="GNAT"/>
    <property type="match status" value="1"/>
</dbReference>
<protein>
    <submittedName>
        <fullName evidence="4">GNAT family N-acetyltransferase</fullName>
    </submittedName>
</protein>
<dbReference type="InterPro" id="IPR000182">
    <property type="entry name" value="GNAT_dom"/>
</dbReference>
<dbReference type="RefSeq" id="WP_169562953.1">
    <property type="nucleotide sequence ID" value="NZ_JAAXYH010000002.1"/>
</dbReference>
<proteinExistence type="predicted"/>
<dbReference type="CDD" id="cd04301">
    <property type="entry name" value="NAT_SF"/>
    <property type="match status" value="1"/>
</dbReference>
<keyword evidence="2" id="KW-0012">Acyltransferase</keyword>
<gene>
    <name evidence="4" type="ORF">HC757_03655</name>
</gene>
<organism evidence="4 5">
    <name type="scientific">Shewanella salipaludis</name>
    <dbReference type="NCBI Taxonomy" id="2723052"/>
    <lineage>
        <taxon>Bacteria</taxon>
        <taxon>Pseudomonadati</taxon>
        <taxon>Pseudomonadota</taxon>
        <taxon>Gammaproteobacteria</taxon>
        <taxon>Alteromonadales</taxon>
        <taxon>Shewanellaceae</taxon>
        <taxon>Shewanella</taxon>
    </lineage>
</organism>
<evidence type="ECO:0000313" key="4">
    <source>
        <dbReference type="EMBL" id="NMH64265.1"/>
    </source>
</evidence>
<evidence type="ECO:0000256" key="1">
    <source>
        <dbReference type="ARBA" id="ARBA00022679"/>
    </source>
</evidence>
<dbReference type="EMBL" id="JAAXYH010000002">
    <property type="protein sequence ID" value="NMH64265.1"/>
    <property type="molecule type" value="Genomic_DNA"/>
</dbReference>
<feature type="domain" description="N-acetyltransferase" evidence="3">
    <location>
        <begin position="3"/>
        <end position="151"/>
    </location>
</feature>
<name>A0A972JIM5_9GAMM</name>
<evidence type="ECO:0000313" key="5">
    <source>
        <dbReference type="Proteomes" id="UP000737113"/>
    </source>
</evidence>
<dbReference type="Gene3D" id="3.40.630.30">
    <property type="match status" value="1"/>
</dbReference>
<evidence type="ECO:0000256" key="2">
    <source>
        <dbReference type="ARBA" id="ARBA00023315"/>
    </source>
</evidence>
<accession>A0A972JIM5</accession>
<dbReference type="GO" id="GO:0016747">
    <property type="term" value="F:acyltransferase activity, transferring groups other than amino-acyl groups"/>
    <property type="evidence" value="ECO:0007669"/>
    <property type="project" value="InterPro"/>
</dbReference>
<dbReference type="PANTHER" id="PTHR43877:SF2">
    <property type="entry name" value="AMINOALKYLPHOSPHONATE N-ACETYLTRANSFERASE-RELATED"/>
    <property type="match status" value="1"/>
</dbReference>
<dbReference type="Pfam" id="PF00583">
    <property type="entry name" value="Acetyltransf_1"/>
    <property type="match status" value="1"/>
</dbReference>
<dbReference type="PANTHER" id="PTHR43877">
    <property type="entry name" value="AMINOALKYLPHOSPHONATE N-ACETYLTRANSFERASE-RELATED-RELATED"/>
    <property type="match status" value="1"/>
</dbReference>
<dbReference type="InterPro" id="IPR050832">
    <property type="entry name" value="Bact_Acetyltransf"/>
</dbReference>
<comment type="caution">
    <text evidence="4">The sequence shown here is derived from an EMBL/GenBank/DDBJ whole genome shotgun (WGS) entry which is preliminary data.</text>
</comment>
<reference evidence="4" key="1">
    <citation type="submission" date="2020-04" db="EMBL/GenBank/DDBJ databases">
        <title>Description of Shewanella salipaludis sp. nov., isolated from a salt marsh.</title>
        <authorList>
            <person name="Park S."/>
            <person name="Yoon J.-H."/>
        </authorList>
    </citation>
    <scope>NUCLEOTIDE SEQUENCE</scope>
    <source>
        <strain evidence="4">SHSM-M6</strain>
    </source>
</reference>
<sequence length="151" mass="16669">MAWHIAQATPGDSEEIAGLFNEYRIFYGKADEPARARQFIEMRLQEASSVIFIATDNQGSGLGFAQLYPSFSSLKLAPILILNDLFVAQHARCVGIGRALLQAVIAYAGRHGVAGIMLETEQHNLRAQGLYEALGFARNDKYFVYELDIAS</sequence>
<evidence type="ECO:0000259" key="3">
    <source>
        <dbReference type="PROSITE" id="PS51186"/>
    </source>
</evidence>
<keyword evidence="1" id="KW-0808">Transferase</keyword>
<dbReference type="AlphaFoldDB" id="A0A972JIM5"/>
<keyword evidence="5" id="KW-1185">Reference proteome</keyword>